<dbReference type="PANTHER" id="PTHR19336:SF9">
    <property type="entry name" value="SPINDLE POLE BODY PROTEIN PPC89"/>
    <property type="match status" value="1"/>
</dbReference>
<evidence type="ECO:0000256" key="3">
    <source>
        <dbReference type="ARBA" id="ARBA00023212"/>
    </source>
</evidence>
<gene>
    <name evidence="6" type="ORF">Clacol_010048</name>
</gene>
<evidence type="ECO:0000256" key="1">
    <source>
        <dbReference type="ARBA" id="ARBA00004267"/>
    </source>
</evidence>
<dbReference type="PANTHER" id="PTHR19336">
    <property type="entry name" value="UNCHARACTERIZED DUF1167"/>
    <property type="match status" value="1"/>
</dbReference>
<feature type="domain" description="Cep57 centrosome microtubule-binding" evidence="5">
    <location>
        <begin position="843"/>
        <end position="912"/>
    </location>
</feature>
<dbReference type="Pfam" id="PF06657">
    <property type="entry name" value="Cep57_MT_bd"/>
    <property type="match status" value="1"/>
</dbReference>
<feature type="region of interest" description="Disordered" evidence="4">
    <location>
        <begin position="18"/>
        <end position="65"/>
    </location>
</feature>
<proteinExistence type="predicted"/>
<comment type="caution">
    <text evidence="6">The sequence shown here is derived from an EMBL/GenBank/DDBJ whole genome shotgun (WGS) entry which is preliminary data.</text>
</comment>
<evidence type="ECO:0000313" key="7">
    <source>
        <dbReference type="Proteomes" id="UP001050691"/>
    </source>
</evidence>
<dbReference type="GO" id="GO:0005815">
    <property type="term" value="C:microtubule organizing center"/>
    <property type="evidence" value="ECO:0007669"/>
    <property type="project" value="UniProtKB-SubCell"/>
</dbReference>
<keyword evidence="3" id="KW-0206">Cytoskeleton</keyword>
<feature type="compositionally biased region" description="Basic and acidic residues" evidence="4">
    <location>
        <begin position="278"/>
        <end position="293"/>
    </location>
</feature>
<feature type="region of interest" description="Disordered" evidence="4">
    <location>
        <begin position="226"/>
        <end position="330"/>
    </location>
</feature>
<comment type="subcellular location">
    <subcellularLocation>
        <location evidence="1">Cytoplasm</location>
        <location evidence="1">Cytoskeleton</location>
        <location evidence="1">Microtubule organizing center</location>
    </subcellularLocation>
</comment>
<feature type="compositionally biased region" description="Polar residues" evidence="4">
    <location>
        <begin position="264"/>
        <end position="276"/>
    </location>
</feature>
<feature type="compositionally biased region" description="Basic and acidic residues" evidence="4">
    <location>
        <begin position="451"/>
        <end position="469"/>
    </location>
</feature>
<keyword evidence="2" id="KW-0963">Cytoplasm</keyword>
<dbReference type="AlphaFoldDB" id="A0AAV5ASR0"/>
<feature type="compositionally biased region" description="Acidic residues" evidence="4">
    <location>
        <begin position="622"/>
        <end position="644"/>
    </location>
</feature>
<accession>A0AAV5ASR0</accession>
<evidence type="ECO:0000256" key="2">
    <source>
        <dbReference type="ARBA" id="ARBA00022490"/>
    </source>
</evidence>
<feature type="compositionally biased region" description="Polar residues" evidence="4">
    <location>
        <begin position="294"/>
        <end position="314"/>
    </location>
</feature>
<evidence type="ECO:0000259" key="5">
    <source>
        <dbReference type="Pfam" id="PF06657"/>
    </source>
</evidence>
<feature type="region of interest" description="Disordered" evidence="4">
    <location>
        <begin position="613"/>
        <end position="674"/>
    </location>
</feature>
<sequence length="938" mass="106580">MPLRIAGDELEQDRIRLERDIANTVPSPPSMSPGSLREGEDDVSSVDLPRHNSNPRHSFQPFDHSSHFDSDFYSRHGDEDSIAIDPELGLTMSTAAHHASALTLSAGLHGRNYTPVKTRQEFDPQRPLQPMLKTAEGMSMFDSTVHSKTQSIKSNKHDQRTFDPIIVDSTAELDRFLKTGFRQPNLSTAAGTTYHLTRSHSQPEPRIEVDETQNLLRSPLSLSQALGNQFSPKRPRSTPASMQSFQFPKPSDASVHNVVPKPSLVQQPKTSHSIPTKFNEKQREKVKEKENKSLHSALSGTRVQQPPQPQSKIQFQEPIVDNDKTPRPRKAGFAPEAISSIQRPPLVDKSNRKTEAFTPNQRSKLQVHLPDITGLTAAVASPLKGGEGYLAAKVANRRFAADVVAALDGLQSRLETLERENSVSRRRVKELEVDLEECKVDVAREKKRMRARELEREADRDNGKEKNRNDFPEVDELRYRDVVDEKKTLALEAFVVTMREHVARLTSELALHRSLINGLRQDVDASDEIQFEVQTLNTKVERLSGEVERLKMFVEEGVRERQRVREASVASISRQERGDAAGVPSQVGIDITYVTNPLNREDEGFSRGQMTMEELRPSASQQDDEQSLLSEDEEEPLEEPEEEQNQPSRIEEDPASIQDQPIETTEQLDSRFPRYIDDSELARVQSEILERRSERSMRESFNQTNDSDNNNTVENHTSPTREPSPAPSISRFGTLPSRNRPSNREEIRNMAHRQTSDPLPSHKRPSNPVFTEIRGSRMERLFFAAPEHNKMTCHVCHRRKRRGYELAQEHSPEEEHLLKAYLRTKGADREWKAPAEQHGNGRVPPQTILTRVLHELEDDFSHYKAIYLELAEQYAVIDAVSNVAKRNVLADHLREVIDTLEQKGDQIAALYELLHFQDKPLPRNEASIPPRNERATFA</sequence>
<dbReference type="EMBL" id="BPWL01000011">
    <property type="protein sequence ID" value="GJJ15770.1"/>
    <property type="molecule type" value="Genomic_DNA"/>
</dbReference>
<evidence type="ECO:0000313" key="6">
    <source>
        <dbReference type="EMBL" id="GJJ15770.1"/>
    </source>
</evidence>
<dbReference type="InterPro" id="IPR024957">
    <property type="entry name" value="Cep57_MT-bd_dom"/>
</dbReference>
<feature type="compositionally biased region" description="Polar residues" evidence="4">
    <location>
        <begin position="701"/>
        <end position="721"/>
    </location>
</feature>
<dbReference type="Proteomes" id="UP001050691">
    <property type="component" value="Unassembled WGS sequence"/>
</dbReference>
<evidence type="ECO:0000256" key="4">
    <source>
        <dbReference type="SAM" id="MobiDB-lite"/>
    </source>
</evidence>
<name>A0AAV5ASR0_9AGAM</name>
<dbReference type="InterPro" id="IPR051756">
    <property type="entry name" value="Centrosomal_MT-associated"/>
</dbReference>
<feature type="region of interest" description="Disordered" evidence="4">
    <location>
        <begin position="692"/>
        <end position="743"/>
    </location>
</feature>
<reference evidence="6" key="1">
    <citation type="submission" date="2021-10" db="EMBL/GenBank/DDBJ databases">
        <title>De novo Genome Assembly of Clathrus columnatus (Basidiomycota, Fungi) Using Illumina and Nanopore Sequence Data.</title>
        <authorList>
            <person name="Ogiso-Tanaka E."/>
            <person name="Itagaki H."/>
            <person name="Hosoya T."/>
            <person name="Hosaka K."/>
        </authorList>
    </citation>
    <scope>NUCLEOTIDE SEQUENCE</scope>
    <source>
        <strain evidence="6">MO-923</strain>
    </source>
</reference>
<protein>
    <recommendedName>
        <fullName evidence="5">Cep57 centrosome microtubule-binding domain-containing protein</fullName>
    </recommendedName>
</protein>
<dbReference type="GO" id="GO:0008017">
    <property type="term" value="F:microtubule binding"/>
    <property type="evidence" value="ECO:0007669"/>
    <property type="project" value="InterPro"/>
</dbReference>
<feature type="compositionally biased region" description="Polar residues" evidence="4">
    <location>
        <begin position="657"/>
        <end position="667"/>
    </location>
</feature>
<feature type="region of interest" description="Disordered" evidence="4">
    <location>
        <begin position="449"/>
        <end position="469"/>
    </location>
</feature>
<organism evidence="6 7">
    <name type="scientific">Clathrus columnatus</name>
    <dbReference type="NCBI Taxonomy" id="1419009"/>
    <lineage>
        <taxon>Eukaryota</taxon>
        <taxon>Fungi</taxon>
        <taxon>Dikarya</taxon>
        <taxon>Basidiomycota</taxon>
        <taxon>Agaricomycotina</taxon>
        <taxon>Agaricomycetes</taxon>
        <taxon>Phallomycetidae</taxon>
        <taxon>Phallales</taxon>
        <taxon>Clathraceae</taxon>
        <taxon>Clathrus</taxon>
    </lineage>
</organism>
<feature type="region of interest" description="Disordered" evidence="4">
    <location>
        <begin position="564"/>
        <end position="583"/>
    </location>
</feature>
<keyword evidence="7" id="KW-1185">Reference proteome</keyword>